<proteinExistence type="predicted"/>
<reference evidence="1" key="1">
    <citation type="journal article" date="2019" name="bioRxiv">
        <title>The Genome of the Zebra Mussel, Dreissena polymorpha: A Resource for Invasive Species Research.</title>
        <authorList>
            <person name="McCartney M.A."/>
            <person name="Auch B."/>
            <person name="Kono T."/>
            <person name="Mallez S."/>
            <person name="Zhang Y."/>
            <person name="Obille A."/>
            <person name="Becker A."/>
            <person name="Abrahante J.E."/>
            <person name="Garbe J."/>
            <person name="Badalamenti J.P."/>
            <person name="Herman A."/>
            <person name="Mangelson H."/>
            <person name="Liachko I."/>
            <person name="Sullivan S."/>
            <person name="Sone E.D."/>
            <person name="Koren S."/>
            <person name="Silverstein K.A.T."/>
            <person name="Beckman K.B."/>
            <person name="Gohl D.M."/>
        </authorList>
    </citation>
    <scope>NUCLEOTIDE SEQUENCE</scope>
    <source>
        <strain evidence="1">Duluth1</strain>
        <tissue evidence="1">Whole animal</tissue>
    </source>
</reference>
<protein>
    <submittedName>
        <fullName evidence="1">Uncharacterized protein</fullName>
    </submittedName>
</protein>
<name>A0A9D4G556_DREPO</name>
<dbReference type="Proteomes" id="UP000828390">
    <property type="component" value="Unassembled WGS sequence"/>
</dbReference>
<dbReference type="AlphaFoldDB" id="A0A9D4G556"/>
<gene>
    <name evidence="1" type="ORF">DPMN_138950</name>
</gene>
<evidence type="ECO:0000313" key="1">
    <source>
        <dbReference type="EMBL" id="KAH3810556.1"/>
    </source>
</evidence>
<organism evidence="1 2">
    <name type="scientific">Dreissena polymorpha</name>
    <name type="common">Zebra mussel</name>
    <name type="synonym">Mytilus polymorpha</name>
    <dbReference type="NCBI Taxonomy" id="45954"/>
    <lineage>
        <taxon>Eukaryota</taxon>
        <taxon>Metazoa</taxon>
        <taxon>Spiralia</taxon>
        <taxon>Lophotrochozoa</taxon>
        <taxon>Mollusca</taxon>
        <taxon>Bivalvia</taxon>
        <taxon>Autobranchia</taxon>
        <taxon>Heteroconchia</taxon>
        <taxon>Euheterodonta</taxon>
        <taxon>Imparidentia</taxon>
        <taxon>Neoheterodontei</taxon>
        <taxon>Myida</taxon>
        <taxon>Dreissenoidea</taxon>
        <taxon>Dreissenidae</taxon>
        <taxon>Dreissena</taxon>
    </lineage>
</organism>
<dbReference type="EMBL" id="JAIWYP010000006">
    <property type="protein sequence ID" value="KAH3810556.1"/>
    <property type="molecule type" value="Genomic_DNA"/>
</dbReference>
<keyword evidence="2" id="KW-1185">Reference proteome</keyword>
<accession>A0A9D4G556</accession>
<evidence type="ECO:0000313" key="2">
    <source>
        <dbReference type="Proteomes" id="UP000828390"/>
    </source>
</evidence>
<reference evidence="1" key="2">
    <citation type="submission" date="2020-11" db="EMBL/GenBank/DDBJ databases">
        <authorList>
            <person name="McCartney M.A."/>
            <person name="Auch B."/>
            <person name="Kono T."/>
            <person name="Mallez S."/>
            <person name="Becker A."/>
            <person name="Gohl D.M."/>
            <person name="Silverstein K.A.T."/>
            <person name="Koren S."/>
            <person name="Bechman K.B."/>
            <person name="Herman A."/>
            <person name="Abrahante J.E."/>
            <person name="Garbe J."/>
        </authorList>
    </citation>
    <scope>NUCLEOTIDE SEQUENCE</scope>
    <source>
        <strain evidence="1">Duluth1</strain>
        <tissue evidence="1">Whole animal</tissue>
    </source>
</reference>
<comment type="caution">
    <text evidence="1">The sequence shown here is derived from an EMBL/GenBank/DDBJ whole genome shotgun (WGS) entry which is preliminary data.</text>
</comment>
<sequence>MDDDVVHHMKGVRLQSKNGNQSRLLSLPFPILPGHRLGHELNGPSVTESSGHLKQLNYLDFAGGLALLSHTQKQMQ</sequence>